<dbReference type="EMBL" id="UINC01015450">
    <property type="protein sequence ID" value="SVA65047.1"/>
    <property type="molecule type" value="Genomic_DNA"/>
</dbReference>
<dbReference type="InterPro" id="IPR001130">
    <property type="entry name" value="TatD-like"/>
</dbReference>
<keyword evidence="1" id="KW-0378">Hydrolase</keyword>
<dbReference type="PANTHER" id="PTHR46124">
    <property type="entry name" value="D-AMINOACYL-TRNA DEACYLASE"/>
    <property type="match status" value="1"/>
</dbReference>
<dbReference type="InterPro" id="IPR032466">
    <property type="entry name" value="Metal_Hydrolase"/>
</dbReference>
<dbReference type="AlphaFoldDB" id="A0A381XLG7"/>
<protein>
    <recommendedName>
        <fullName evidence="3">TatD related DNase</fullName>
    </recommendedName>
</protein>
<name>A0A381XLG7_9ZZZZ</name>
<dbReference type="SUPFAM" id="SSF51556">
    <property type="entry name" value="Metallo-dependent hydrolases"/>
    <property type="match status" value="1"/>
</dbReference>
<organism evidence="2">
    <name type="scientific">marine metagenome</name>
    <dbReference type="NCBI Taxonomy" id="408172"/>
    <lineage>
        <taxon>unclassified sequences</taxon>
        <taxon>metagenomes</taxon>
        <taxon>ecological metagenomes</taxon>
    </lineage>
</organism>
<dbReference type="PANTHER" id="PTHR46124:SF2">
    <property type="entry name" value="D-AMINOACYL-TRNA DEACYLASE"/>
    <property type="match status" value="1"/>
</dbReference>
<evidence type="ECO:0008006" key="3">
    <source>
        <dbReference type="Google" id="ProtNLM"/>
    </source>
</evidence>
<dbReference type="GO" id="GO:0016788">
    <property type="term" value="F:hydrolase activity, acting on ester bonds"/>
    <property type="evidence" value="ECO:0007669"/>
    <property type="project" value="InterPro"/>
</dbReference>
<gene>
    <name evidence="2" type="ORF">METZ01_LOCUS117901</name>
</gene>
<evidence type="ECO:0000313" key="2">
    <source>
        <dbReference type="EMBL" id="SVA65047.1"/>
    </source>
</evidence>
<dbReference type="PROSITE" id="PS01090">
    <property type="entry name" value="TATD_2"/>
    <property type="match status" value="1"/>
</dbReference>
<dbReference type="Pfam" id="PF01026">
    <property type="entry name" value="TatD_DNase"/>
    <property type="match status" value="1"/>
</dbReference>
<proteinExistence type="predicted"/>
<dbReference type="InterPro" id="IPR018228">
    <property type="entry name" value="DNase_TatD-rel_CS"/>
</dbReference>
<feature type="non-terminal residue" evidence="2">
    <location>
        <position position="143"/>
    </location>
</feature>
<reference evidence="2" key="1">
    <citation type="submission" date="2018-05" db="EMBL/GenBank/DDBJ databases">
        <authorList>
            <person name="Lanie J.A."/>
            <person name="Ng W.-L."/>
            <person name="Kazmierczak K.M."/>
            <person name="Andrzejewski T.M."/>
            <person name="Davidsen T.M."/>
            <person name="Wayne K.J."/>
            <person name="Tettelin H."/>
            <person name="Glass J.I."/>
            <person name="Rusch D."/>
            <person name="Podicherti R."/>
            <person name="Tsui H.-C.T."/>
            <person name="Winkler M.E."/>
        </authorList>
    </citation>
    <scope>NUCLEOTIDE SEQUENCE</scope>
</reference>
<evidence type="ECO:0000256" key="1">
    <source>
        <dbReference type="ARBA" id="ARBA00022801"/>
    </source>
</evidence>
<dbReference type="Gene3D" id="3.20.20.140">
    <property type="entry name" value="Metal-dependent hydrolases"/>
    <property type="match status" value="1"/>
</dbReference>
<accession>A0A381XLG7</accession>
<sequence length="143" mass="16442">MAEFIDIACNFTHPSLRENLDEIMLNAENVDVKKFVLVSSNLSDLKPIEELKSINPLKFYITGGIHPHHAKEIENLNYDSLLKMLSKINPDAIGETGLDYFRNLSKPGIQRESFKMHIKIAQELNLPLYLHQRDAHEDFVNII</sequence>